<protein>
    <submittedName>
        <fullName evidence="1">PMD domain-containing protein</fullName>
    </submittedName>
</protein>
<proteinExistence type="predicted"/>
<reference evidence="2" key="1">
    <citation type="journal article" date="2023" name="Hortic. Res.">
        <title>A chromosome-level phased genome enabling allele-level studies in sweet orange: a case study on citrus Huanglongbing tolerance.</title>
        <authorList>
            <person name="Wu B."/>
            <person name="Yu Q."/>
            <person name="Deng Z."/>
            <person name="Duan Y."/>
            <person name="Luo F."/>
            <person name="Gmitter F. Jr."/>
        </authorList>
    </citation>
    <scope>NUCLEOTIDE SEQUENCE [LARGE SCALE GENOMIC DNA]</scope>
    <source>
        <strain evidence="2">cv. Valencia</strain>
    </source>
</reference>
<evidence type="ECO:0000313" key="2">
    <source>
        <dbReference type="Proteomes" id="UP000829398"/>
    </source>
</evidence>
<sequence length="703" mass="80891">MEESADDGFEVREEMMVSLTGGGNPTKRVAHFLKHNINSIHGPVFELPSHCLNTIPKTFAPRNRPLDVKFHGWRLPQRKWQAWVGKMAALHESTWKKAGIHEAILNSKYAIRKNNDLVLGLAEKWCPETKSFIFPWGEATITLEDMMIPGYSVLGSPVFRPLQTDELKETEKKLNQVRKKLDRSTHGKAEHSAWMNEFMDSGSKIEHEAFLALWLSRYVFPSFFCIVVKSIFPLAVHLARGTRIALAPALLASIYRDLNLLKENIVALIEIDHWEDDDSKLSVTLRSPFQLVQIWAWERFIDLRPKPNLINSGEPRFAQWHNKMSRFENVRRVLDSAKENFDWQREMWVAVDTGLSQELWSLTHILRVYELVGLDCVEQYHPHRVAMQFGMDQDLPALVDRANKTPCVAWSDYCRPISYAKLYVPSRLYKADVTTRYLDWWKQSLSRLQVASRAVLPRLHIFSTSEINPKRSKRVKRSFAGSRRMLERVQTMKKIDRFSWPKITAKRSKTTKRRNFITTVNAKPRRLDKMKEGDGSLIHASFSCKGLENSPLLTLNIKKELSDASASIGFHSQILPLSLRLMKEADNSPVPLGFPPKSNLVKRDSAKEDNLAIKESLKFSEKQNDIQNTREIDMQNESTDVVSVTDTEDVKSRARDHVTEGNGENYASEVPEDLEAWVSRLERIVEELKAARFGYKRPSLASK</sequence>
<dbReference type="EMBL" id="CM039170">
    <property type="protein sequence ID" value="KAH9803562.1"/>
    <property type="molecule type" value="Genomic_DNA"/>
</dbReference>
<gene>
    <name evidence="1" type="ORF">KPL71_001823</name>
</gene>
<dbReference type="Proteomes" id="UP000829398">
    <property type="component" value="Chromosome 1"/>
</dbReference>
<name>A0ACB8P094_CITSI</name>
<evidence type="ECO:0000313" key="1">
    <source>
        <dbReference type="EMBL" id="KAH9803562.1"/>
    </source>
</evidence>
<accession>A0ACB8P094</accession>
<comment type="caution">
    <text evidence="1">The sequence shown here is derived from an EMBL/GenBank/DDBJ whole genome shotgun (WGS) entry which is preliminary data.</text>
</comment>
<keyword evidence="2" id="KW-1185">Reference proteome</keyword>
<organism evidence="1 2">
    <name type="scientific">Citrus sinensis</name>
    <name type="common">Sweet orange</name>
    <name type="synonym">Citrus aurantium var. sinensis</name>
    <dbReference type="NCBI Taxonomy" id="2711"/>
    <lineage>
        <taxon>Eukaryota</taxon>
        <taxon>Viridiplantae</taxon>
        <taxon>Streptophyta</taxon>
        <taxon>Embryophyta</taxon>
        <taxon>Tracheophyta</taxon>
        <taxon>Spermatophyta</taxon>
        <taxon>Magnoliopsida</taxon>
        <taxon>eudicotyledons</taxon>
        <taxon>Gunneridae</taxon>
        <taxon>Pentapetalae</taxon>
        <taxon>rosids</taxon>
        <taxon>malvids</taxon>
        <taxon>Sapindales</taxon>
        <taxon>Rutaceae</taxon>
        <taxon>Aurantioideae</taxon>
        <taxon>Citrus</taxon>
    </lineage>
</organism>